<dbReference type="Proteomes" id="UP001516400">
    <property type="component" value="Unassembled WGS sequence"/>
</dbReference>
<protein>
    <submittedName>
        <fullName evidence="1">Uncharacterized protein</fullName>
    </submittedName>
</protein>
<feature type="non-terminal residue" evidence="1">
    <location>
        <position position="53"/>
    </location>
</feature>
<accession>A0ABD2NPW7</accession>
<name>A0ABD2NPW7_9CUCU</name>
<evidence type="ECO:0000313" key="1">
    <source>
        <dbReference type="EMBL" id="KAL3280753.1"/>
    </source>
</evidence>
<gene>
    <name evidence="1" type="ORF">HHI36_003988</name>
</gene>
<sequence length="53" mass="6304">LGPYNLYFSNFTTGLPLLKYLQEQNVGRTGTVRENWLEHCMLLNFKDMKKKPR</sequence>
<dbReference type="EMBL" id="JABFTP020000144">
    <property type="protein sequence ID" value="KAL3280753.1"/>
    <property type="molecule type" value="Genomic_DNA"/>
</dbReference>
<proteinExistence type="predicted"/>
<keyword evidence="2" id="KW-1185">Reference proteome</keyword>
<comment type="caution">
    <text evidence="1">The sequence shown here is derived from an EMBL/GenBank/DDBJ whole genome shotgun (WGS) entry which is preliminary data.</text>
</comment>
<reference evidence="1 2" key="1">
    <citation type="journal article" date="2021" name="BMC Biol.">
        <title>Horizontally acquired antibacterial genes associated with adaptive radiation of ladybird beetles.</title>
        <authorList>
            <person name="Li H.S."/>
            <person name="Tang X.F."/>
            <person name="Huang Y.H."/>
            <person name="Xu Z.Y."/>
            <person name="Chen M.L."/>
            <person name="Du X.Y."/>
            <person name="Qiu B.Y."/>
            <person name="Chen P.T."/>
            <person name="Zhang W."/>
            <person name="Slipinski A."/>
            <person name="Escalona H.E."/>
            <person name="Waterhouse R.M."/>
            <person name="Zwick A."/>
            <person name="Pang H."/>
        </authorList>
    </citation>
    <scope>NUCLEOTIDE SEQUENCE [LARGE SCALE GENOMIC DNA]</scope>
    <source>
        <strain evidence="1">SYSU2018</strain>
    </source>
</reference>
<evidence type="ECO:0000313" key="2">
    <source>
        <dbReference type="Proteomes" id="UP001516400"/>
    </source>
</evidence>
<organism evidence="1 2">
    <name type="scientific">Cryptolaemus montrouzieri</name>
    <dbReference type="NCBI Taxonomy" id="559131"/>
    <lineage>
        <taxon>Eukaryota</taxon>
        <taxon>Metazoa</taxon>
        <taxon>Ecdysozoa</taxon>
        <taxon>Arthropoda</taxon>
        <taxon>Hexapoda</taxon>
        <taxon>Insecta</taxon>
        <taxon>Pterygota</taxon>
        <taxon>Neoptera</taxon>
        <taxon>Endopterygota</taxon>
        <taxon>Coleoptera</taxon>
        <taxon>Polyphaga</taxon>
        <taxon>Cucujiformia</taxon>
        <taxon>Coccinelloidea</taxon>
        <taxon>Coccinellidae</taxon>
        <taxon>Scymninae</taxon>
        <taxon>Scymnini</taxon>
        <taxon>Cryptolaemus</taxon>
    </lineage>
</organism>
<dbReference type="AlphaFoldDB" id="A0ABD2NPW7"/>
<feature type="non-terminal residue" evidence="1">
    <location>
        <position position="1"/>
    </location>
</feature>